<dbReference type="InterPro" id="IPR015947">
    <property type="entry name" value="PUA-like_sf"/>
</dbReference>
<dbReference type="RefSeq" id="WP_189040985.1">
    <property type="nucleotide sequence ID" value="NZ_BMNB01000003.1"/>
</dbReference>
<dbReference type="Gene3D" id="2.30.130.30">
    <property type="entry name" value="Hypothetical protein"/>
    <property type="match status" value="1"/>
</dbReference>
<evidence type="ECO:0000313" key="2">
    <source>
        <dbReference type="EMBL" id="GGM26651.1"/>
    </source>
</evidence>
<sequence>MKAITVREPWASCIASGAKTIENRASGTNYRGPLLVHTSQQIDTPAIFDPRVQKALNLRQGSVSHFDHGMVIAVADLVDVHDADTIPTLTGEPGTCCEPWGQRMHGVRVAKHLVLANVRRLAKPVSARGALGLWTPDEHVVGQVRHELSEAVAW</sequence>
<dbReference type="InterPro" id="IPR007374">
    <property type="entry name" value="ASCH_domain"/>
</dbReference>
<dbReference type="AlphaFoldDB" id="A0A917WT67"/>
<accession>A0A917WT67</accession>
<dbReference type="Proteomes" id="UP000608890">
    <property type="component" value="Unassembled WGS sequence"/>
</dbReference>
<organism evidence="2 3">
    <name type="scientific">Micromonospora sonchi</name>
    <dbReference type="NCBI Taxonomy" id="1763543"/>
    <lineage>
        <taxon>Bacteria</taxon>
        <taxon>Bacillati</taxon>
        <taxon>Actinomycetota</taxon>
        <taxon>Actinomycetes</taxon>
        <taxon>Micromonosporales</taxon>
        <taxon>Micromonosporaceae</taxon>
        <taxon>Micromonospora</taxon>
    </lineage>
</organism>
<dbReference type="SUPFAM" id="SSF88697">
    <property type="entry name" value="PUA domain-like"/>
    <property type="match status" value="1"/>
</dbReference>
<gene>
    <name evidence="2" type="ORF">GCM10011608_09380</name>
</gene>
<evidence type="ECO:0000313" key="3">
    <source>
        <dbReference type="Proteomes" id="UP000608890"/>
    </source>
</evidence>
<dbReference type="Pfam" id="PF04266">
    <property type="entry name" value="ASCH"/>
    <property type="match status" value="1"/>
</dbReference>
<evidence type="ECO:0000259" key="1">
    <source>
        <dbReference type="Pfam" id="PF04266"/>
    </source>
</evidence>
<name>A0A917WT67_9ACTN</name>
<comment type="caution">
    <text evidence="2">The sequence shown here is derived from an EMBL/GenBank/DDBJ whole genome shotgun (WGS) entry which is preliminary data.</text>
</comment>
<reference evidence="2" key="1">
    <citation type="journal article" date="2014" name="Int. J. Syst. Evol. Microbiol.">
        <title>Complete genome sequence of Corynebacterium casei LMG S-19264T (=DSM 44701T), isolated from a smear-ripened cheese.</title>
        <authorList>
            <consortium name="US DOE Joint Genome Institute (JGI-PGF)"/>
            <person name="Walter F."/>
            <person name="Albersmeier A."/>
            <person name="Kalinowski J."/>
            <person name="Ruckert C."/>
        </authorList>
    </citation>
    <scope>NUCLEOTIDE SEQUENCE</scope>
    <source>
        <strain evidence="2">CGMCC 4.7312</strain>
    </source>
</reference>
<keyword evidence="3" id="KW-1185">Reference proteome</keyword>
<proteinExistence type="predicted"/>
<feature type="domain" description="ASCH" evidence="1">
    <location>
        <begin position="4"/>
        <end position="83"/>
    </location>
</feature>
<protein>
    <recommendedName>
        <fullName evidence="1">ASCH domain-containing protein</fullName>
    </recommendedName>
</protein>
<dbReference type="EMBL" id="BMNB01000003">
    <property type="protein sequence ID" value="GGM26651.1"/>
    <property type="molecule type" value="Genomic_DNA"/>
</dbReference>
<reference evidence="2" key="2">
    <citation type="submission" date="2020-09" db="EMBL/GenBank/DDBJ databases">
        <authorList>
            <person name="Sun Q."/>
            <person name="Zhou Y."/>
        </authorList>
    </citation>
    <scope>NUCLEOTIDE SEQUENCE</scope>
    <source>
        <strain evidence="2">CGMCC 4.7312</strain>
    </source>
</reference>